<dbReference type="Proteomes" id="UP000595448">
    <property type="component" value="Chromosome"/>
</dbReference>
<dbReference type="RefSeq" id="WP_201103204.1">
    <property type="nucleotide sequence ID" value="NZ_CP067977.1"/>
</dbReference>
<evidence type="ECO:0000313" key="2">
    <source>
        <dbReference type="EMBL" id="QQQ18850.1"/>
    </source>
</evidence>
<dbReference type="Gene3D" id="1.20.120.520">
    <property type="entry name" value="nmb1532 protein domain like"/>
    <property type="match status" value="1"/>
</dbReference>
<proteinExistence type="predicted"/>
<sequence length="148" mass="16451">MIQTPELSTQHAVIMEQSRRLSGLAAEMDSRGDAMVVRRLMEAVDGLIVQHLSIEDEQLYPTLMRAADAELRDTAMSAFEDMGGLCAVWAHYRDHWTIDRILSDPRRFRTATDDIVGALNLRVAMEESVLYPAFDALQSEDGVAVAAA</sequence>
<dbReference type="EMBL" id="CP067977">
    <property type="protein sequence ID" value="QQQ18850.1"/>
    <property type="molecule type" value="Genomic_DNA"/>
</dbReference>
<reference evidence="2 3" key="1">
    <citation type="submission" date="2021-01" db="EMBL/GenBank/DDBJ databases">
        <title>Brevundimonas vitis sp. nov., an bacterium isolated from grape (Vitis vinifera).</title>
        <authorList>
            <person name="Jiang L."/>
            <person name="Lee J."/>
        </authorList>
    </citation>
    <scope>NUCLEOTIDE SEQUENCE [LARGE SCALE GENOMIC DNA]</scope>
    <source>
        <strain evidence="2 3">GRTSA-9</strain>
    </source>
</reference>
<keyword evidence="3" id="KW-1185">Reference proteome</keyword>
<feature type="domain" description="Hemerythrin-like" evidence="1">
    <location>
        <begin position="6"/>
        <end position="133"/>
    </location>
</feature>
<dbReference type="Pfam" id="PF01814">
    <property type="entry name" value="Hemerythrin"/>
    <property type="match status" value="1"/>
</dbReference>
<evidence type="ECO:0000313" key="3">
    <source>
        <dbReference type="Proteomes" id="UP000595448"/>
    </source>
</evidence>
<dbReference type="InterPro" id="IPR012312">
    <property type="entry name" value="Hemerythrin-like"/>
</dbReference>
<accession>A0ABX7BN41</accession>
<protein>
    <submittedName>
        <fullName evidence="2">Hemerythrin domain-containing protein</fullName>
    </submittedName>
</protein>
<name>A0ABX7BN41_9CAUL</name>
<evidence type="ECO:0000259" key="1">
    <source>
        <dbReference type="Pfam" id="PF01814"/>
    </source>
</evidence>
<gene>
    <name evidence="2" type="ORF">JIP62_01515</name>
</gene>
<organism evidence="2 3">
    <name type="scientific">Brevundimonas vitisensis</name>
    <dbReference type="NCBI Taxonomy" id="2800818"/>
    <lineage>
        <taxon>Bacteria</taxon>
        <taxon>Pseudomonadati</taxon>
        <taxon>Pseudomonadota</taxon>
        <taxon>Alphaproteobacteria</taxon>
        <taxon>Caulobacterales</taxon>
        <taxon>Caulobacteraceae</taxon>
        <taxon>Brevundimonas</taxon>
    </lineage>
</organism>